<organism evidence="1 2">
    <name type="scientific">Vibrio parahaemolyticus</name>
    <dbReference type="NCBI Taxonomy" id="670"/>
    <lineage>
        <taxon>Bacteria</taxon>
        <taxon>Pseudomonadati</taxon>
        <taxon>Pseudomonadota</taxon>
        <taxon>Gammaproteobacteria</taxon>
        <taxon>Vibrionales</taxon>
        <taxon>Vibrionaceae</taxon>
        <taxon>Vibrio</taxon>
    </lineage>
</organism>
<sequence length="240" mass="26853">MTEKSVELFWSAADIVRLLEVVAWPIASITIAILLRGKISQVFQSLFNNRSVTEVSAAGFSAKFSDSKQASTAPENIKENAVAPAPVGNDAAEILERQKLNETKFSRSLLNNLKNHRESLKLTSEQTIELVEKELSLAQARAYFVDLNRVLYRSQFDLFNQMKINNGSMSAAEVLAYFSGIKAGNPSVYSNTDLHSYLAYPMRVGLVEKNHEEYSLTEYGDSYVEFMDKNTHLIGELAQN</sequence>
<gene>
    <name evidence="1" type="ORF">ACX05_26930</name>
</gene>
<dbReference type="AlphaFoldDB" id="A0AAW3IK63"/>
<name>A0AAW3IK63_VIBPH</name>
<proteinExistence type="predicted"/>
<reference evidence="1 2" key="1">
    <citation type="submission" date="2015-07" db="EMBL/GenBank/DDBJ databases">
        <title>Foodborne Vibrio parahaemolyticus Isolates.</title>
        <authorList>
            <person name="Ronholm J."/>
            <person name="Petronella N."/>
            <person name="Kenwell R."/>
            <person name="Banerjee S."/>
        </authorList>
    </citation>
    <scope>NUCLEOTIDE SEQUENCE [LARGE SCALE GENOMIC DNA]</scope>
    <source>
        <strain evidence="1 2">HS-06-05</strain>
    </source>
</reference>
<evidence type="ECO:0000313" key="2">
    <source>
        <dbReference type="Proteomes" id="UP000037697"/>
    </source>
</evidence>
<accession>A0AAW3IK63</accession>
<dbReference type="EMBL" id="LIRS01000160">
    <property type="protein sequence ID" value="KOY18720.1"/>
    <property type="molecule type" value="Genomic_DNA"/>
</dbReference>
<comment type="caution">
    <text evidence="1">The sequence shown here is derived from an EMBL/GenBank/DDBJ whole genome shotgun (WGS) entry which is preliminary data.</text>
</comment>
<evidence type="ECO:0000313" key="1">
    <source>
        <dbReference type="EMBL" id="KOY18720.1"/>
    </source>
</evidence>
<protein>
    <submittedName>
        <fullName evidence="1">Uncharacterized protein</fullName>
    </submittedName>
</protein>
<dbReference type="RefSeq" id="WP_009704210.1">
    <property type="nucleotide sequence ID" value="NZ_JAMQAC010000034.1"/>
</dbReference>
<dbReference type="Proteomes" id="UP000037697">
    <property type="component" value="Unassembled WGS sequence"/>
</dbReference>